<gene>
    <name evidence="2" type="ORF">JOL62DRAFT_9876</name>
</gene>
<feature type="region of interest" description="Disordered" evidence="1">
    <location>
        <begin position="365"/>
        <end position="426"/>
    </location>
</feature>
<dbReference type="EMBL" id="JBBPBF010000001">
    <property type="protein sequence ID" value="KAK7615560.1"/>
    <property type="molecule type" value="Genomic_DNA"/>
</dbReference>
<organism evidence="2 3">
    <name type="scientific">Phyllosticta paracitricarpa</name>
    <dbReference type="NCBI Taxonomy" id="2016321"/>
    <lineage>
        <taxon>Eukaryota</taxon>
        <taxon>Fungi</taxon>
        <taxon>Dikarya</taxon>
        <taxon>Ascomycota</taxon>
        <taxon>Pezizomycotina</taxon>
        <taxon>Dothideomycetes</taxon>
        <taxon>Dothideomycetes incertae sedis</taxon>
        <taxon>Botryosphaeriales</taxon>
        <taxon>Phyllostictaceae</taxon>
        <taxon>Phyllosticta</taxon>
    </lineage>
</organism>
<evidence type="ECO:0000313" key="2">
    <source>
        <dbReference type="EMBL" id="KAK7615560.1"/>
    </source>
</evidence>
<comment type="caution">
    <text evidence="2">The sequence shown here is derived from an EMBL/GenBank/DDBJ whole genome shotgun (WGS) entry which is preliminary data.</text>
</comment>
<feature type="compositionally biased region" description="Polar residues" evidence="1">
    <location>
        <begin position="99"/>
        <end position="112"/>
    </location>
</feature>
<accession>A0ABR1NK39</accession>
<protein>
    <submittedName>
        <fullName evidence="2">Uncharacterized protein</fullName>
    </submittedName>
</protein>
<keyword evidence="3" id="KW-1185">Reference proteome</keyword>
<evidence type="ECO:0000256" key="1">
    <source>
        <dbReference type="SAM" id="MobiDB-lite"/>
    </source>
</evidence>
<dbReference type="Proteomes" id="UP001367316">
    <property type="component" value="Unassembled WGS sequence"/>
</dbReference>
<proteinExistence type="predicted"/>
<reference evidence="2 3" key="1">
    <citation type="submission" date="2024-04" db="EMBL/GenBank/DDBJ databases">
        <title>Phyllosticta paracitricarpa is synonymous to the EU quarantine fungus P. citricarpa based on phylogenomic analyses.</title>
        <authorList>
            <consortium name="Lawrence Berkeley National Laboratory"/>
            <person name="Van ingen-buijs V.A."/>
            <person name="Van westerhoven A.C."/>
            <person name="Haridas S."/>
            <person name="Skiadas P."/>
            <person name="Martin F."/>
            <person name="Groenewald J.Z."/>
            <person name="Crous P.W."/>
            <person name="Seidl M.F."/>
        </authorList>
    </citation>
    <scope>NUCLEOTIDE SEQUENCE [LARGE SCALE GENOMIC DNA]</scope>
    <source>
        <strain evidence="2 3">CBS 141358</strain>
    </source>
</reference>
<feature type="region of interest" description="Disordered" evidence="1">
    <location>
        <begin position="80"/>
        <end position="112"/>
    </location>
</feature>
<sequence length="426" mass="47634">MARHRRRCSQDPCSPYYRRILVSSVKSRRPDAATGQRAGCLIFEPRSSPPTFQSGTREREAGVNVHSLNSFRHTACARPTRPVDTVHSPSTPPIKKTPIFQSCNGSSKDPSKNSYPNLLHKLLHLLDGKAPAAENQTSDLLALTNPSRPEKLAVHIAGIGGQVPDDFKDAPNTNTTPHPSSIHPNLPIGDVHELMPMLGDNLQDLATHEPPAPRYTNFFHHRCGRLFLNLDEIGQRDSRGNRIYLYRYVPADRQDDAYRIVGPSIGRDGIPFHGRYGRGSSICSECCSGFDPSESDESGKPVIDLPPNSWEGETLVVDAPGEALEGAKRLQDPLEKKEPMLVQNSIQVYSGFLRTILQHIRPRRWRRRTASEPEPGRHPFPNFDPNLIPQTTDHPDYVYPMTGLPTYPRQDNRQRNRSVAAVPERG</sequence>
<name>A0ABR1NK39_9PEZI</name>
<evidence type="ECO:0000313" key="3">
    <source>
        <dbReference type="Proteomes" id="UP001367316"/>
    </source>
</evidence>